<keyword evidence="1" id="KW-1133">Transmembrane helix</keyword>
<keyword evidence="4" id="KW-1185">Reference proteome</keyword>
<evidence type="ECO:0000313" key="4">
    <source>
        <dbReference type="Proteomes" id="UP000236728"/>
    </source>
</evidence>
<dbReference type="OrthoDB" id="115324at2"/>
<gene>
    <name evidence="3" type="ORF">SAMN05421819_2910</name>
</gene>
<dbReference type="Pfam" id="PF09335">
    <property type="entry name" value="VTT_dom"/>
    <property type="match status" value="1"/>
</dbReference>
<feature type="transmembrane region" description="Helical" evidence="1">
    <location>
        <begin position="61"/>
        <end position="82"/>
    </location>
</feature>
<keyword evidence="1" id="KW-0472">Membrane</keyword>
<evidence type="ECO:0000256" key="1">
    <source>
        <dbReference type="SAM" id="Phobius"/>
    </source>
</evidence>
<protein>
    <submittedName>
        <fullName evidence="3">Membrane protein YqaA, SNARE-associated domain</fullName>
    </submittedName>
</protein>
<proteinExistence type="predicted"/>
<dbReference type="InterPro" id="IPR051311">
    <property type="entry name" value="DedA_domain"/>
</dbReference>
<dbReference type="AlphaFoldDB" id="A0A1H6A4T1"/>
<dbReference type="InterPro" id="IPR032816">
    <property type="entry name" value="VTT_dom"/>
</dbReference>
<evidence type="ECO:0000313" key="3">
    <source>
        <dbReference type="EMBL" id="SEG43372.1"/>
    </source>
</evidence>
<dbReference type="PANTHER" id="PTHR42709:SF11">
    <property type="entry name" value="DEDA FAMILY PROTEIN"/>
    <property type="match status" value="1"/>
</dbReference>
<accession>A0A1H6A4T1</accession>
<feature type="transmembrane region" description="Helical" evidence="1">
    <location>
        <begin position="177"/>
        <end position="200"/>
    </location>
</feature>
<dbReference type="RefSeq" id="WP_103933792.1">
    <property type="nucleotide sequence ID" value="NZ_FNVA01000005.1"/>
</dbReference>
<feature type="transmembrane region" description="Helical" evidence="1">
    <location>
        <begin position="143"/>
        <end position="165"/>
    </location>
</feature>
<feature type="transmembrane region" description="Helical" evidence="1">
    <location>
        <begin position="12"/>
        <end position="41"/>
    </location>
</feature>
<dbReference type="PANTHER" id="PTHR42709">
    <property type="entry name" value="ALKALINE PHOSPHATASE LIKE PROTEIN"/>
    <property type="match status" value="1"/>
</dbReference>
<keyword evidence="1" id="KW-0812">Transmembrane</keyword>
<sequence>MKITPIAFLHKFSLGILAVMKPLGVWGVGGLALIDSALIPIPVSMDGVVIGYVASNHSRFLIYSLVAALASAIGSLVPFYIGRAGGEFFLLKRINRERYEKIRDRFERQEFLAIMVPAMLPPPTPLKLFEFAAGVFEMKPLPFVLAIFTGKLIQFLVCSLLTIWFGPTLMHSLKHVMHTHMSVVIGVAVAILLALVFYIVRKLFDRRKGEPLPAEE</sequence>
<evidence type="ECO:0000259" key="2">
    <source>
        <dbReference type="Pfam" id="PF09335"/>
    </source>
</evidence>
<reference evidence="3 4" key="1">
    <citation type="submission" date="2016-10" db="EMBL/GenBank/DDBJ databases">
        <authorList>
            <person name="de Groot N.N."/>
        </authorList>
    </citation>
    <scope>NUCLEOTIDE SEQUENCE [LARGE SCALE GENOMIC DNA]</scope>
    <source>
        <strain evidence="3 4">DSM 22489</strain>
    </source>
</reference>
<dbReference type="EMBL" id="FNVA01000005">
    <property type="protein sequence ID" value="SEG43372.1"/>
    <property type="molecule type" value="Genomic_DNA"/>
</dbReference>
<dbReference type="Proteomes" id="UP000236728">
    <property type="component" value="Unassembled WGS sequence"/>
</dbReference>
<name>A0A1H6A4T1_9BACT</name>
<dbReference type="GO" id="GO:0005886">
    <property type="term" value="C:plasma membrane"/>
    <property type="evidence" value="ECO:0007669"/>
    <property type="project" value="TreeGrafter"/>
</dbReference>
<feature type="domain" description="VTT" evidence="2">
    <location>
        <begin position="51"/>
        <end position="160"/>
    </location>
</feature>
<organism evidence="3 4">
    <name type="scientific">Bryocella elongata</name>
    <dbReference type="NCBI Taxonomy" id="863522"/>
    <lineage>
        <taxon>Bacteria</taxon>
        <taxon>Pseudomonadati</taxon>
        <taxon>Acidobacteriota</taxon>
        <taxon>Terriglobia</taxon>
        <taxon>Terriglobales</taxon>
        <taxon>Acidobacteriaceae</taxon>
        <taxon>Bryocella</taxon>
    </lineage>
</organism>